<protein>
    <submittedName>
        <fullName evidence="2">Uncharacterized protein</fullName>
    </submittedName>
</protein>
<feature type="compositionally biased region" description="Basic residues" evidence="1">
    <location>
        <begin position="45"/>
        <end position="55"/>
    </location>
</feature>
<reference evidence="2" key="1">
    <citation type="submission" date="2015-04" db="EMBL/GenBank/DDBJ databases">
        <title>The genome sequence of the plant pathogenic Rhizarian Plasmodiophora brassicae reveals insights in its biotrophic life cycle and the origin of chitin synthesis.</title>
        <authorList>
            <person name="Schwelm A."/>
            <person name="Fogelqvist J."/>
            <person name="Knaust A."/>
            <person name="Julke S."/>
            <person name="Lilja T."/>
            <person name="Dhandapani V."/>
            <person name="Bonilla-Rosso G."/>
            <person name="Karlsson M."/>
            <person name="Shevchenko A."/>
            <person name="Choi S.R."/>
            <person name="Kim H.G."/>
            <person name="Park J.Y."/>
            <person name="Lim Y.P."/>
            <person name="Ludwig-Muller J."/>
            <person name="Dixelius C."/>
        </authorList>
    </citation>
    <scope>NUCLEOTIDE SEQUENCE</scope>
    <source>
        <tissue evidence="2">Potato root galls</tissue>
    </source>
</reference>
<name>A0A0H5RCD1_9EUKA</name>
<feature type="compositionally biased region" description="Polar residues" evidence="1">
    <location>
        <begin position="153"/>
        <end position="164"/>
    </location>
</feature>
<feature type="region of interest" description="Disordered" evidence="1">
    <location>
        <begin position="45"/>
        <end position="64"/>
    </location>
</feature>
<dbReference type="EMBL" id="HACM01011251">
    <property type="protein sequence ID" value="CRZ11693.1"/>
    <property type="molecule type" value="Transcribed_RNA"/>
</dbReference>
<accession>A0A0H5RCD1</accession>
<evidence type="ECO:0000313" key="2">
    <source>
        <dbReference type="EMBL" id="CRZ11693.1"/>
    </source>
</evidence>
<sequence>FLRPKGEISNGAADLSSTSINGDRLSSATGIRIRMSINMQSLHARNPHKPHKRKRSVETANPCGMSNGEFSIESLLSGGQTIRPFPHIKCDVNSRLINPPFTDWPTSIPHPSVFFPLPAPTETVSQSELGLRHRAFVENVIMAKLKGTESRSNRGPSPSRTGSPNLEPVMVTEVPSISDSALLQPNRISPAPSPESQSLVECENSARRKADSCSHDLRSFRTDGNEFRQLQYKWGKNSSKHTDMRIPEAIVQEYKHRSQDSSPLRNISFKQGLALIMHFFLLDESLWHPWANISTKLDDEHWRSDRCRLVRKFPILNQREMLRFRNSHGVYHTYRVMLPALLWAMHDGFPPLDIPPKH</sequence>
<organism evidence="2">
    <name type="scientific">Spongospora subterranea</name>
    <dbReference type="NCBI Taxonomy" id="70186"/>
    <lineage>
        <taxon>Eukaryota</taxon>
        <taxon>Sar</taxon>
        <taxon>Rhizaria</taxon>
        <taxon>Endomyxa</taxon>
        <taxon>Phytomyxea</taxon>
        <taxon>Plasmodiophorida</taxon>
        <taxon>Plasmodiophoridae</taxon>
        <taxon>Spongospora</taxon>
    </lineage>
</organism>
<evidence type="ECO:0000256" key="1">
    <source>
        <dbReference type="SAM" id="MobiDB-lite"/>
    </source>
</evidence>
<dbReference type="AlphaFoldDB" id="A0A0H5RCD1"/>
<feature type="region of interest" description="Disordered" evidence="1">
    <location>
        <begin position="147"/>
        <end position="168"/>
    </location>
</feature>
<proteinExistence type="predicted"/>
<feature type="non-terminal residue" evidence="2">
    <location>
        <position position="1"/>
    </location>
</feature>